<dbReference type="InterPro" id="IPR023393">
    <property type="entry name" value="START-like_dom_sf"/>
</dbReference>
<evidence type="ECO:0000313" key="4">
    <source>
        <dbReference type="EMBL" id="CAD8865849.1"/>
    </source>
</evidence>
<organism evidence="4">
    <name type="scientific">Noctiluca scintillans</name>
    <name type="common">Sea sparkle</name>
    <name type="synonym">Red tide dinoflagellate</name>
    <dbReference type="NCBI Taxonomy" id="2966"/>
    <lineage>
        <taxon>Eukaryota</taxon>
        <taxon>Sar</taxon>
        <taxon>Alveolata</taxon>
        <taxon>Dinophyceae</taxon>
        <taxon>Noctilucales</taxon>
        <taxon>Noctilucaceae</taxon>
        <taxon>Noctiluca</taxon>
    </lineage>
</organism>
<sequence length="811" mass="90438">MPLQSGDAPSNGELELLAALPIPSRDVRTRTFDLGHAPEDGTHELSRLLCHVEESSSHPQRPPLASRPASSDAEPLNGASALLSALPIPPRDWRDCRTFHLGKALPEADELSKLSLRVEDHHKRLGAVEAKLESTPFRAAPAHAKSPYQRPGVSLGSYHTPPSAWRGFSSHVPPSPGTAHTPKQPTESGDMRSFAATKQGKQSIDRDLFSTIYDKTYRKSRQSGMMAGGSLLGLLSMPFGPIGMAAGGMLGALIGAVIGLAIDLRTAKRRLRDQELTSRRLKSLIRWARERFHDDEEIIQLIEKVTLEFTPHARIADGSESARKLLKLLERWISQKTVTRCLWIYMDRLLENWSELNIGAFLRAMRVFDTLRIMYYYSGRGLSDQELQFRKKMEALLSHESVQILLRHQGMYPTPSETRVMECMVYADRWKGGRRRGAGVGHLLDTHIVIGSSPNQMSQASPKAGSETGEPTKSGDSDSSSGDVEGYRSRSIPEGGLERAGSGHQMGTSASSSQPCPLEATRLVLKKQFFRNWDDFINFDLSLKHKMAITLSEFDLLMQKRDDPVTGWDLCVNKKDMKVAKQQQGDLGVITVRAWATIRGVDARAAFCLFYDMGKRLTWDKVFNEMKLLESTKEGSDIVYTLLKMPSIAGGIAARDFLQFRRVRVQEDGTILIVLRSAEHPDLPERKPYIRVESYMSGYILGQSWDDNVPILDLFLMSCTDIKGLIPKWLVNMQAPRSCNEWVNGLRTAAVDYQKSNLSYATECQKIVEELNVDNPWDFEVESCEGRVSVSSAARCSGGPAHEEREPSGSR</sequence>
<keyword evidence="2" id="KW-0812">Transmembrane</keyword>
<dbReference type="Pfam" id="PF01852">
    <property type="entry name" value="START"/>
    <property type="match status" value="1"/>
</dbReference>
<proteinExistence type="predicted"/>
<feature type="transmembrane region" description="Helical" evidence="2">
    <location>
        <begin position="245"/>
        <end position="264"/>
    </location>
</feature>
<feature type="region of interest" description="Disordered" evidence="1">
    <location>
        <begin position="53"/>
        <end position="75"/>
    </location>
</feature>
<keyword evidence="2" id="KW-1133">Transmembrane helix</keyword>
<dbReference type="Gene3D" id="3.30.530.20">
    <property type="match status" value="1"/>
</dbReference>
<feature type="region of interest" description="Disordered" evidence="1">
    <location>
        <begin position="451"/>
        <end position="515"/>
    </location>
</feature>
<feature type="compositionally biased region" description="Polar residues" evidence="1">
    <location>
        <begin position="452"/>
        <end position="461"/>
    </location>
</feature>
<dbReference type="SUPFAM" id="SSF55961">
    <property type="entry name" value="Bet v1-like"/>
    <property type="match status" value="1"/>
</dbReference>
<dbReference type="AlphaFoldDB" id="A0A7S1FHA6"/>
<dbReference type="EMBL" id="HBFQ01056711">
    <property type="protein sequence ID" value="CAD8865849.1"/>
    <property type="molecule type" value="Transcribed_RNA"/>
</dbReference>
<dbReference type="PROSITE" id="PS50848">
    <property type="entry name" value="START"/>
    <property type="match status" value="1"/>
</dbReference>
<dbReference type="InterPro" id="IPR051213">
    <property type="entry name" value="START_lipid_transfer"/>
</dbReference>
<dbReference type="GO" id="GO:0005737">
    <property type="term" value="C:cytoplasm"/>
    <property type="evidence" value="ECO:0007669"/>
    <property type="project" value="UniProtKB-ARBA"/>
</dbReference>
<feature type="compositionally biased region" description="Polar residues" evidence="1">
    <location>
        <begin position="505"/>
        <end position="515"/>
    </location>
</feature>
<accession>A0A7S1FHA6</accession>
<protein>
    <recommendedName>
        <fullName evidence="3">START domain-containing protein</fullName>
    </recommendedName>
</protein>
<evidence type="ECO:0000256" key="1">
    <source>
        <dbReference type="SAM" id="MobiDB-lite"/>
    </source>
</evidence>
<name>A0A7S1FHA6_NOCSC</name>
<feature type="region of interest" description="Disordered" evidence="1">
    <location>
        <begin position="164"/>
        <end position="202"/>
    </location>
</feature>
<dbReference type="SMART" id="SM00234">
    <property type="entry name" value="START"/>
    <property type="match status" value="1"/>
</dbReference>
<dbReference type="PANTHER" id="PTHR19308">
    <property type="entry name" value="PHOSPHATIDYLCHOLINE TRANSFER PROTEIN"/>
    <property type="match status" value="1"/>
</dbReference>
<dbReference type="CDD" id="cd00177">
    <property type="entry name" value="START"/>
    <property type="match status" value="1"/>
</dbReference>
<dbReference type="GO" id="GO:0008289">
    <property type="term" value="F:lipid binding"/>
    <property type="evidence" value="ECO:0007669"/>
    <property type="project" value="InterPro"/>
</dbReference>
<keyword evidence="2" id="KW-0472">Membrane</keyword>
<dbReference type="PANTHER" id="PTHR19308:SF14">
    <property type="entry name" value="START DOMAIN-CONTAINING PROTEIN"/>
    <property type="match status" value="1"/>
</dbReference>
<evidence type="ECO:0000259" key="3">
    <source>
        <dbReference type="PROSITE" id="PS50848"/>
    </source>
</evidence>
<gene>
    <name evidence="4" type="ORF">NSCI0253_LOCUS40204</name>
</gene>
<dbReference type="InterPro" id="IPR002913">
    <property type="entry name" value="START_lipid-bd_dom"/>
</dbReference>
<reference evidence="4" key="1">
    <citation type="submission" date="2021-01" db="EMBL/GenBank/DDBJ databases">
        <authorList>
            <person name="Corre E."/>
            <person name="Pelletier E."/>
            <person name="Niang G."/>
            <person name="Scheremetjew M."/>
            <person name="Finn R."/>
            <person name="Kale V."/>
            <person name="Holt S."/>
            <person name="Cochrane G."/>
            <person name="Meng A."/>
            <person name="Brown T."/>
            <person name="Cohen L."/>
        </authorList>
    </citation>
    <scope>NUCLEOTIDE SEQUENCE</scope>
</reference>
<evidence type="ECO:0000256" key="2">
    <source>
        <dbReference type="SAM" id="Phobius"/>
    </source>
</evidence>
<feature type="domain" description="START" evidence="3">
    <location>
        <begin position="567"/>
        <end position="755"/>
    </location>
</feature>